<evidence type="ECO:0000256" key="3">
    <source>
        <dbReference type="ARBA" id="ARBA00022533"/>
    </source>
</evidence>
<protein>
    <recommendedName>
        <fullName evidence="2 9">Ribonucleoside-diphosphate reductase</fullName>
        <ecNumber evidence="2 9">1.17.4.1</ecNumber>
    </recommendedName>
</protein>
<dbReference type="InterPro" id="IPR013509">
    <property type="entry name" value="RNR_lsu_N"/>
</dbReference>
<dbReference type="InterPro" id="IPR000788">
    <property type="entry name" value="RNR_lg_C"/>
</dbReference>
<gene>
    <name evidence="11" type="ORF">PR1_101</name>
</gene>
<evidence type="ECO:0000259" key="10">
    <source>
        <dbReference type="PROSITE" id="PS51161"/>
    </source>
</evidence>
<organism evidence="11 12">
    <name type="scientific">Providencia phage vB_PreS_PR1</name>
    <dbReference type="NCBI Taxonomy" id="1931407"/>
    <lineage>
        <taxon>Viruses</taxon>
        <taxon>Duplodnaviria</taxon>
        <taxon>Heunggongvirae</taxon>
        <taxon>Uroviricota</taxon>
        <taxon>Caudoviricetes</taxon>
        <taxon>Demerecviridae</taxon>
        <taxon>Priunavirus</taxon>
        <taxon>Priunavirus PR1</taxon>
    </lineage>
</organism>
<keyword evidence="12" id="KW-1185">Reference proteome</keyword>
<dbReference type="InterPro" id="IPR039718">
    <property type="entry name" value="Rrm1"/>
</dbReference>
<evidence type="ECO:0000256" key="4">
    <source>
        <dbReference type="ARBA" id="ARBA00022741"/>
    </source>
</evidence>
<dbReference type="GO" id="GO:0005524">
    <property type="term" value="F:ATP binding"/>
    <property type="evidence" value="ECO:0007669"/>
    <property type="project" value="UniProtKB-UniRule"/>
</dbReference>
<dbReference type="OrthoDB" id="2980at10239"/>
<proteinExistence type="inferred from homology"/>
<dbReference type="InterPro" id="IPR005144">
    <property type="entry name" value="ATP-cone_dom"/>
</dbReference>
<evidence type="ECO:0000313" key="12">
    <source>
        <dbReference type="Proteomes" id="UP000222417"/>
    </source>
</evidence>
<comment type="function">
    <text evidence="9">Provides the precursors necessary for DNA synthesis. Catalyzes the biosynthesis of deoxyribonucleotides from the corresponding ribonucleotides.</text>
</comment>
<dbReference type="EMBL" id="KY363465">
    <property type="protein sequence ID" value="AQT25207.1"/>
    <property type="molecule type" value="Genomic_DNA"/>
</dbReference>
<evidence type="ECO:0000256" key="1">
    <source>
        <dbReference type="ARBA" id="ARBA00010406"/>
    </source>
</evidence>
<dbReference type="UniPathway" id="UPA00326"/>
<dbReference type="InterPro" id="IPR013346">
    <property type="entry name" value="NrdE_NrdA_C"/>
</dbReference>
<name>A0A1S6KUT3_9CAUD</name>
<keyword evidence="4 8" id="KW-0547">Nucleotide-binding</keyword>
<sequence length="794" mass="89184">MAGVEHFLKKPATTTRLGNVQFVRKRDGFIEPFDIEKLDGWAEWACQKTATADWKQIVRSALRFTSKSTIDSEDLQDLLIRSAESLVKMNPEFDIAARELYLARLRKSVYDSFEPPSLRGWASHLMDLGVWEEMPWIPDHYWTHLEEAIDHSRDHKFSYSGLKQFADKYARRNIHTDEIYETPQFTYMGMAMAIARTGDWSLTEIIELYNAFSLHKINVPTPPLVGLRTPDKGFASCCLMEAADTLDSIDAAEHIVFKMVAARAGIGYLLRSRATGDPIRNGSFVSTGKMPYLRHALSSTQANTQQSRGGSMTANIPFFDAEVLKIIASKSQRSAAEDRLDKSDFLIQFNGLVLERAIKGQNITLMSIFYAPEVFDAFVHSSGDLNHFREVYEAAEKRLAGKTKVGKGGSQIPVVEVIPAAELLSTAIAVRMETGRLYFQFMDNTNAHSNFEEAIKMSNLCVEINQPTYPFEHVVDLYKTAEQLKGSKPGDNGEVSLCNLGGFVLGSCQPWEKERVYYILLKFVDSIIEIQDYTFPAMEFSAKARRNVGIGVMNAAGAMAKEGLQFEGIEARNWMHKQMEDHAYYLHKASIQLAKERGKAEWFDYTSPAKGVLVIDTYKKTVDELVSVGLQHDWEALRAEILEHGMRNSVLTAQMPGESSSVVLGVSNSINPIRDIVVIKKSGVNMVPQVAYGVTTGEVDEAVYKYAFDIDKVEWIKFVGVVQKWFSQSISADQWYVYDDYPDGKIPVTEVVKHMILAHKYGWKSMYYAWFNAANGGSSHEAESQSCSSGGCTL</sequence>
<evidence type="ECO:0000256" key="5">
    <source>
        <dbReference type="ARBA" id="ARBA00022840"/>
    </source>
</evidence>
<dbReference type="Proteomes" id="UP000222417">
    <property type="component" value="Segment"/>
</dbReference>
<dbReference type="Pfam" id="PF00317">
    <property type="entry name" value="Ribonuc_red_lgN"/>
    <property type="match status" value="1"/>
</dbReference>
<evidence type="ECO:0000256" key="2">
    <source>
        <dbReference type="ARBA" id="ARBA00012274"/>
    </source>
</evidence>
<dbReference type="NCBIfam" id="TIGR02506">
    <property type="entry name" value="NrdE_NrdA"/>
    <property type="match status" value="1"/>
</dbReference>
<evidence type="ECO:0000256" key="6">
    <source>
        <dbReference type="ARBA" id="ARBA00023002"/>
    </source>
</evidence>
<evidence type="ECO:0000256" key="7">
    <source>
        <dbReference type="ARBA" id="ARBA00023116"/>
    </source>
</evidence>
<dbReference type="PANTHER" id="PTHR11573">
    <property type="entry name" value="RIBONUCLEOSIDE-DIPHOSPHATE REDUCTASE LARGE CHAIN"/>
    <property type="match status" value="1"/>
</dbReference>
<dbReference type="SUPFAM" id="SSF51998">
    <property type="entry name" value="PFL-like glycyl radical enzymes"/>
    <property type="match status" value="1"/>
</dbReference>
<evidence type="ECO:0000313" key="11">
    <source>
        <dbReference type="EMBL" id="AQT25207.1"/>
    </source>
</evidence>
<evidence type="ECO:0000256" key="8">
    <source>
        <dbReference type="PROSITE-ProRule" id="PRU00492"/>
    </source>
</evidence>
<dbReference type="Pfam" id="PF03477">
    <property type="entry name" value="ATP-cone"/>
    <property type="match status" value="1"/>
</dbReference>
<keyword evidence="7 9" id="KW-0215">Deoxyribonucleotide synthesis</keyword>
<dbReference type="PROSITE" id="PS00089">
    <property type="entry name" value="RIBORED_LARGE"/>
    <property type="match status" value="1"/>
</dbReference>
<accession>A0A1S6KUT3</accession>
<dbReference type="Pfam" id="PF02867">
    <property type="entry name" value="Ribonuc_red_lgC"/>
    <property type="match status" value="1"/>
</dbReference>
<dbReference type="GO" id="GO:0009263">
    <property type="term" value="P:deoxyribonucleotide biosynthetic process"/>
    <property type="evidence" value="ECO:0007669"/>
    <property type="project" value="UniProtKB-KW"/>
</dbReference>
<comment type="catalytic activity">
    <reaction evidence="9">
        <text>a 2'-deoxyribonucleoside 5'-diphosphate + [thioredoxin]-disulfide + H2O = a ribonucleoside 5'-diphosphate + [thioredoxin]-dithiol</text>
        <dbReference type="Rhea" id="RHEA:23252"/>
        <dbReference type="Rhea" id="RHEA-COMP:10698"/>
        <dbReference type="Rhea" id="RHEA-COMP:10700"/>
        <dbReference type="ChEBI" id="CHEBI:15377"/>
        <dbReference type="ChEBI" id="CHEBI:29950"/>
        <dbReference type="ChEBI" id="CHEBI:50058"/>
        <dbReference type="ChEBI" id="CHEBI:57930"/>
        <dbReference type="ChEBI" id="CHEBI:73316"/>
        <dbReference type="EC" id="1.17.4.1"/>
    </reaction>
</comment>
<dbReference type="EC" id="1.17.4.1" evidence="2 9"/>
<dbReference type="PANTHER" id="PTHR11573:SF6">
    <property type="entry name" value="RIBONUCLEOSIDE-DIPHOSPHATE REDUCTASE LARGE SUBUNIT"/>
    <property type="match status" value="1"/>
</dbReference>
<reference evidence="11 12" key="1">
    <citation type="submission" date="2016-12" db="EMBL/GenBank/DDBJ databases">
        <title>Providencia rettgeri phage vB-PreS_PR1 - a deep-branching member of the T5-like siphoviruses.</title>
        <authorList>
            <person name="Oliveira H."/>
            <person name="Pinto G."/>
            <person name="Hendrix H."/>
            <person name="Noben J.-P."/>
            <person name="Gawor J."/>
            <person name="Lobocka M."/>
            <person name="Lavigne R."/>
            <person name="Azeredo J."/>
        </authorList>
    </citation>
    <scope>NUCLEOTIDE SEQUENCE [LARGE SCALE GENOMIC DNA]</scope>
</reference>
<dbReference type="Gene3D" id="3.20.70.20">
    <property type="match status" value="1"/>
</dbReference>
<dbReference type="GO" id="GO:0004748">
    <property type="term" value="F:ribonucleoside-diphosphate reductase activity, thioredoxin disulfide as acceptor"/>
    <property type="evidence" value="ECO:0007669"/>
    <property type="project" value="UniProtKB-EC"/>
</dbReference>
<comment type="similarity">
    <text evidence="1 9">Belongs to the ribonucleoside diphosphate reductase large chain family.</text>
</comment>
<dbReference type="PRINTS" id="PR01183">
    <property type="entry name" value="RIBORDTASEM1"/>
</dbReference>
<keyword evidence="3" id="KW-0021">Allosteric enzyme</keyword>
<keyword evidence="6 9" id="KW-0560">Oxidoreductase</keyword>
<keyword evidence="5 8" id="KW-0067">ATP-binding</keyword>
<dbReference type="InterPro" id="IPR008926">
    <property type="entry name" value="RNR_R1-su_N"/>
</dbReference>
<dbReference type="PROSITE" id="PS51161">
    <property type="entry name" value="ATP_CONE"/>
    <property type="match status" value="1"/>
</dbReference>
<feature type="domain" description="ATP-cone" evidence="10">
    <location>
        <begin position="21"/>
        <end position="111"/>
    </location>
</feature>
<dbReference type="SUPFAM" id="SSF48168">
    <property type="entry name" value="R1 subunit of ribonucleotide reductase, N-terminal domain"/>
    <property type="match status" value="1"/>
</dbReference>
<evidence type="ECO:0000256" key="9">
    <source>
        <dbReference type="RuleBase" id="RU003410"/>
    </source>
</evidence>